<keyword evidence="5 6" id="KW-0472">Membrane</keyword>
<proteinExistence type="inferred from homology"/>
<evidence type="ECO:0000256" key="3">
    <source>
        <dbReference type="ARBA" id="ARBA00022692"/>
    </source>
</evidence>
<evidence type="ECO:0000259" key="7">
    <source>
        <dbReference type="Pfam" id="PF02544"/>
    </source>
</evidence>
<comment type="caution">
    <text evidence="8">The sequence shown here is derived from an EMBL/GenBank/DDBJ whole genome shotgun (WGS) entry which is preliminary data.</text>
</comment>
<evidence type="ECO:0000256" key="1">
    <source>
        <dbReference type="ARBA" id="ARBA00004141"/>
    </source>
</evidence>
<dbReference type="Pfam" id="PF02544">
    <property type="entry name" value="Steroid_dh"/>
    <property type="match status" value="1"/>
</dbReference>
<protein>
    <recommendedName>
        <fullName evidence="7">3-oxo-5-alpha-steroid 4-dehydrogenase C-terminal domain-containing protein</fullName>
    </recommendedName>
</protein>
<dbReference type="GO" id="GO:0006629">
    <property type="term" value="P:lipid metabolic process"/>
    <property type="evidence" value="ECO:0007669"/>
    <property type="project" value="InterPro"/>
</dbReference>
<dbReference type="PANTHER" id="PTHR10556">
    <property type="entry name" value="3-OXO-5-ALPHA-STEROID 4-DEHYDROGENASE"/>
    <property type="match status" value="1"/>
</dbReference>
<comment type="similarity">
    <text evidence="2">Belongs to the steroid 5-alpha reductase family.</text>
</comment>
<feature type="transmembrane region" description="Helical" evidence="6">
    <location>
        <begin position="69"/>
        <end position="87"/>
    </location>
</feature>
<dbReference type="InterPro" id="IPR039357">
    <property type="entry name" value="SRD5A/TECR"/>
</dbReference>
<evidence type="ECO:0000256" key="5">
    <source>
        <dbReference type="ARBA" id="ARBA00023136"/>
    </source>
</evidence>
<dbReference type="AlphaFoldDB" id="A0A166DSU9"/>
<name>A0A166DSU9_DAUCS</name>
<accession>A0A166DSU9</accession>
<evidence type="ECO:0000256" key="4">
    <source>
        <dbReference type="ARBA" id="ARBA00022989"/>
    </source>
</evidence>
<dbReference type="FunFam" id="1.20.120.1630:FF:000017">
    <property type="entry name" value="3-oxo-5-alpha-steroid 4-dehydrogenase family protein"/>
    <property type="match status" value="1"/>
</dbReference>
<dbReference type="Gramene" id="KZN05632">
    <property type="protein sequence ID" value="KZN05632"/>
    <property type="gene ID" value="DCAR_006469"/>
</dbReference>
<evidence type="ECO:0000256" key="2">
    <source>
        <dbReference type="ARBA" id="ARBA00007742"/>
    </source>
</evidence>
<dbReference type="EMBL" id="LNRQ01000002">
    <property type="protein sequence ID" value="KZN05632.1"/>
    <property type="molecule type" value="Genomic_DNA"/>
</dbReference>
<dbReference type="PANTHER" id="PTHR10556:SF35">
    <property type="entry name" value="3-OXO-5-ALPHA-STEROID 4-DEHYDROGENASE FAMILY PROTEIN"/>
    <property type="match status" value="1"/>
</dbReference>
<dbReference type="OMA" id="LATCPHY"/>
<reference evidence="8" key="1">
    <citation type="journal article" date="2016" name="Nat. Genet.">
        <title>A high-quality carrot genome assembly provides new insights into carotenoid accumulation and asterid genome evolution.</title>
        <authorList>
            <person name="Iorizzo M."/>
            <person name="Ellison S."/>
            <person name="Senalik D."/>
            <person name="Zeng P."/>
            <person name="Satapoomin P."/>
            <person name="Huang J."/>
            <person name="Bowman M."/>
            <person name="Iovene M."/>
            <person name="Sanseverino W."/>
            <person name="Cavagnaro P."/>
            <person name="Yildiz M."/>
            <person name="Macko-Podgorni A."/>
            <person name="Moranska E."/>
            <person name="Grzebelus E."/>
            <person name="Grzebelus D."/>
            <person name="Ashrafi H."/>
            <person name="Zheng Z."/>
            <person name="Cheng S."/>
            <person name="Spooner D."/>
            <person name="Van Deynze A."/>
            <person name="Simon P."/>
        </authorList>
    </citation>
    <scope>NUCLEOTIDE SEQUENCE [LARGE SCALE GENOMIC DNA]</scope>
    <source>
        <tissue evidence="8">Leaf</tissue>
    </source>
</reference>
<dbReference type="Gene3D" id="1.20.120.1630">
    <property type="match status" value="1"/>
</dbReference>
<gene>
    <name evidence="8" type="ORF">DCAR_006469</name>
</gene>
<feature type="transmembrane region" description="Helical" evidence="6">
    <location>
        <begin position="15"/>
        <end position="35"/>
    </location>
</feature>
<keyword evidence="3 6" id="KW-0812">Transmembrane</keyword>
<evidence type="ECO:0000256" key="6">
    <source>
        <dbReference type="SAM" id="Phobius"/>
    </source>
</evidence>
<sequence>MVQSTLLRFIYPPPASWFINAMTVITGAILVNGGLMEVKGKSMQYSKFYNTSKKNAEASKITELSGRKGMLVVYAPAFVASVIFLAFMRDEGLRFTLVTSALTVHFFKRLFEVSFIHNYSGSMPIDIVINFSASYFLYTVTVTYSQHLVAELPEPVIDLKYAGTASFLVGITGNFYHHYLLSKLRKEGEKQYKIPQGAVCLMGRSYATRKWYLSKFEDFPKDVKALIPAMVLSTLLRFIYPPPASWFITAMTVINGASLVNAGLMEIKGKSMQYSKFFNTNKKNVEASGAKIIELSGRNGMLVAYGPAFVASVTSLAFMPNEGLRFTLVSSALAVHFFKRLFEVLFIHKYSGSMPIDSAIVISTSYFLSSLCTIYSQHLCGQFPEPVVDLKYAGITIFLVGIVGNFYHHYLLSKLRKEGDKEYKIPQGGLFDLVICPHYLFEILGFIGISCMSQTVYALSFTAGTIGYLTGRSYATRRWYLSKFEDFPKDVKALIPYIF</sequence>
<dbReference type="GO" id="GO:0016020">
    <property type="term" value="C:membrane"/>
    <property type="evidence" value="ECO:0007669"/>
    <property type="project" value="UniProtKB-SubCell"/>
</dbReference>
<organism evidence="8">
    <name type="scientific">Daucus carota subsp. sativus</name>
    <name type="common">Carrot</name>
    <dbReference type="NCBI Taxonomy" id="79200"/>
    <lineage>
        <taxon>Eukaryota</taxon>
        <taxon>Viridiplantae</taxon>
        <taxon>Streptophyta</taxon>
        <taxon>Embryophyta</taxon>
        <taxon>Tracheophyta</taxon>
        <taxon>Spermatophyta</taxon>
        <taxon>Magnoliopsida</taxon>
        <taxon>eudicotyledons</taxon>
        <taxon>Gunneridae</taxon>
        <taxon>Pentapetalae</taxon>
        <taxon>asterids</taxon>
        <taxon>campanulids</taxon>
        <taxon>Apiales</taxon>
        <taxon>Apiaceae</taxon>
        <taxon>Apioideae</taxon>
        <taxon>Scandiceae</taxon>
        <taxon>Daucinae</taxon>
        <taxon>Daucus</taxon>
        <taxon>Daucus sect. Daucus</taxon>
    </lineage>
</organism>
<dbReference type="PROSITE" id="PS50244">
    <property type="entry name" value="S5A_REDUCTASE"/>
    <property type="match status" value="2"/>
</dbReference>
<evidence type="ECO:0000313" key="8">
    <source>
        <dbReference type="EMBL" id="KZN05632.1"/>
    </source>
</evidence>
<feature type="domain" description="3-oxo-5-alpha-steroid 4-dehydrogenase C-terminal" evidence="7">
    <location>
        <begin position="381"/>
        <end position="499"/>
    </location>
</feature>
<dbReference type="InterPro" id="IPR001104">
    <property type="entry name" value="3-oxo-5_a-steroid_4-DH_C"/>
</dbReference>
<dbReference type="GO" id="GO:0016627">
    <property type="term" value="F:oxidoreductase activity, acting on the CH-CH group of donors"/>
    <property type="evidence" value="ECO:0007669"/>
    <property type="project" value="InterPro"/>
</dbReference>
<keyword evidence="4 6" id="KW-1133">Transmembrane helix</keyword>
<comment type="subcellular location">
    <subcellularLocation>
        <location evidence="1">Membrane</location>
        <topology evidence="1">Multi-pass membrane protein</topology>
    </subcellularLocation>
</comment>